<reference evidence="1 2" key="1">
    <citation type="submission" date="2019-09" db="EMBL/GenBank/DDBJ databases">
        <authorList>
            <consortium name="PulseNet: The National Subtyping Network for Foodborne Disease Surveillance"/>
            <person name="Tarr C.L."/>
            <person name="Trees E."/>
            <person name="Katz L.S."/>
            <person name="Carleton-Romer H.A."/>
            <person name="Stroika S."/>
            <person name="Kucerova Z."/>
            <person name="Roache K.F."/>
            <person name="Sabol A.L."/>
            <person name="Besser J."/>
            <person name="Gerner-Smidt P."/>
        </authorList>
    </citation>
    <scope>NUCLEOTIDE SEQUENCE [LARGE SCALE GENOMIC DNA]</scope>
    <source>
        <strain evidence="1 2">PNUSAC011760</strain>
    </source>
</reference>
<gene>
    <name evidence="1" type="ORF">F5R70_01675</name>
</gene>
<accession>A0A697D5J8</accession>
<dbReference type="SUPFAM" id="SSF158682">
    <property type="entry name" value="TerB-like"/>
    <property type="match status" value="1"/>
</dbReference>
<dbReference type="InterPro" id="IPR029024">
    <property type="entry name" value="TerB-like"/>
</dbReference>
<protein>
    <recommendedName>
        <fullName evidence="3">TerB family tellurite resistance protein</fullName>
    </recommendedName>
</protein>
<evidence type="ECO:0000313" key="2">
    <source>
        <dbReference type="Proteomes" id="UP000440714"/>
    </source>
</evidence>
<name>A0A697D5J8_CAMLA</name>
<evidence type="ECO:0008006" key="3">
    <source>
        <dbReference type="Google" id="ProtNLM"/>
    </source>
</evidence>
<dbReference type="RefSeq" id="WP_087685593.1">
    <property type="nucleotide sequence ID" value="NZ_CP177183.1"/>
</dbReference>
<organism evidence="1 2">
    <name type="scientific">Campylobacter lari</name>
    <dbReference type="NCBI Taxonomy" id="201"/>
    <lineage>
        <taxon>Bacteria</taxon>
        <taxon>Pseudomonadati</taxon>
        <taxon>Campylobacterota</taxon>
        <taxon>Epsilonproteobacteria</taxon>
        <taxon>Campylobacterales</taxon>
        <taxon>Campylobacteraceae</taxon>
        <taxon>Campylobacter</taxon>
    </lineage>
</organism>
<proteinExistence type="predicted"/>
<dbReference type="AlphaFoldDB" id="A0A697D5J8"/>
<dbReference type="EMBL" id="AAKYAN010000002">
    <property type="protein sequence ID" value="ECW8954157.1"/>
    <property type="molecule type" value="Genomic_DNA"/>
</dbReference>
<dbReference type="Proteomes" id="UP000440714">
    <property type="component" value="Unassembled WGS sequence"/>
</dbReference>
<comment type="caution">
    <text evidence="1">The sequence shown here is derived from an EMBL/GenBank/DDBJ whole genome shotgun (WGS) entry which is preliminary data.</text>
</comment>
<dbReference type="Gene3D" id="1.10.3680.10">
    <property type="entry name" value="TerB-like"/>
    <property type="match status" value="1"/>
</dbReference>
<evidence type="ECO:0000313" key="1">
    <source>
        <dbReference type="EMBL" id="ECW8954157.1"/>
    </source>
</evidence>
<sequence>MFLNLLTPEEKISFLEIAHHLAHSDGSVSNAESVVISGYCAEMQIANISYDDSKFDLRSTLKNIKSSQSQKIILLETMALAMADELTHFEELDKEEKSVIEAMLEEFGLSKNLAIVYAEWTKAVLSLTRQGKALIEL</sequence>